<dbReference type="GO" id="GO:0007131">
    <property type="term" value="P:reciprocal meiotic recombination"/>
    <property type="evidence" value="ECO:0007669"/>
    <property type="project" value="TreeGrafter"/>
</dbReference>
<feature type="compositionally biased region" description="Basic and acidic residues" evidence="1">
    <location>
        <begin position="548"/>
        <end position="559"/>
    </location>
</feature>
<evidence type="ECO:0000256" key="2">
    <source>
        <dbReference type="SAM" id="Phobius"/>
    </source>
</evidence>
<dbReference type="PANTHER" id="PTHR31398:SF0">
    <property type="entry name" value="MEIOTIC NUCLEAR DIVISION PROTEIN 1 HOMOLOG"/>
    <property type="match status" value="1"/>
</dbReference>
<dbReference type="OrthoDB" id="289648at2759"/>
<dbReference type="Proteomes" id="UP000039865">
    <property type="component" value="Unassembled WGS sequence"/>
</dbReference>
<accession>A0A078B3L3</accession>
<feature type="region of interest" description="Disordered" evidence="1">
    <location>
        <begin position="519"/>
        <end position="559"/>
    </location>
</feature>
<evidence type="ECO:0000256" key="1">
    <source>
        <dbReference type="SAM" id="MobiDB-lite"/>
    </source>
</evidence>
<sequence length="595" mass="69758">MKSCLLNCIKQQDMYGRPITLTYQKSQTFKSVIGGIFTLITRLSILVFFLLELANVLRKQSTIKNSNYIRDLANDLTEYQFDQSNFDIAVSLSYMNDWTQSITPVIYRYALVSISQMSFGFVVQDGQLVWELKEDDFPLIKCPPGRFLGEEKITKTLGIETSFLCPDKLNLTLQGSFSSKQAKFLRINVRKCEESRLKLLYPNETCASQSEIDRVFEKMQLWVPIINQYFDDYELNAYPIKTTIYNAYFTTAPNLSQHYFVKLSENRAIVRDSYLSSNVHEQILTYYSIRQEYQFNKIPDDNFSPIQITIAIDENIKQTDKNLDRRKKKDMNIQIIKMEQQVLQDKNQGINQLDLKIKKLLQTQLNNDLSFSITLMIFSSTGYKDYAIRVSKLLAQLYLTKQQRFLMPYFNDKLIYLADPNQINQKECRFEEKIKDWQQINEDHKSNIQKYLGQLIKSSEKSQIDRKILKNLIDVEKITLNSSNNENFQDLKFMNKETDALKEIIELIGSQTQSDQDKNLIKIESMKKSDIKKSKTKEPMKKKKRIKRNGELKNKDLGSTDDSRVLKLLKSPQSQRIMIKTRKIHSEQVLESFYD</sequence>
<proteinExistence type="predicted"/>
<keyword evidence="2" id="KW-0812">Transmembrane</keyword>
<feature type="transmembrane region" description="Helical" evidence="2">
    <location>
        <begin position="32"/>
        <end position="51"/>
    </location>
</feature>
<reference evidence="3 4" key="1">
    <citation type="submission" date="2014-06" db="EMBL/GenBank/DDBJ databases">
        <authorList>
            <person name="Swart Estienne"/>
        </authorList>
    </citation>
    <scope>NUCLEOTIDE SEQUENCE [LARGE SCALE GENOMIC DNA]</scope>
    <source>
        <strain evidence="3 4">130c</strain>
    </source>
</reference>
<protein>
    <submittedName>
        <fullName evidence="3">Uncharacterized protein</fullName>
    </submittedName>
</protein>
<organism evidence="3 4">
    <name type="scientific">Stylonychia lemnae</name>
    <name type="common">Ciliate</name>
    <dbReference type="NCBI Taxonomy" id="5949"/>
    <lineage>
        <taxon>Eukaryota</taxon>
        <taxon>Sar</taxon>
        <taxon>Alveolata</taxon>
        <taxon>Ciliophora</taxon>
        <taxon>Intramacronucleata</taxon>
        <taxon>Spirotrichea</taxon>
        <taxon>Stichotrichia</taxon>
        <taxon>Sporadotrichida</taxon>
        <taxon>Oxytrichidae</taxon>
        <taxon>Stylonychinae</taxon>
        <taxon>Stylonychia</taxon>
    </lineage>
</organism>
<keyword evidence="2" id="KW-0472">Membrane</keyword>
<keyword evidence="2" id="KW-1133">Transmembrane helix</keyword>
<dbReference type="GO" id="GO:0005634">
    <property type="term" value="C:nucleus"/>
    <property type="evidence" value="ECO:0007669"/>
    <property type="project" value="TreeGrafter"/>
</dbReference>
<dbReference type="InParanoid" id="A0A078B3L3"/>
<keyword evidence="4" id="KW-1185">Reference proteome</keyword>
<feature type="compositionally biased region" description="Basic and acidic residues" evidence="1">
    <location>
        <begin position="519"/>
        <end position="539"/>
    </location>
</feature>
<dbReference type="EMBL" id="CCKQ01016949">
    <property type="protein sequence ID" value="CDW88841.1"/>
    <property type="molecule type" value="Genomic_DNA"/>
</dbReference>
<name>A0A078B3L3_STYLE</name>
<evidence type="ECO:0000313" key="3">
    <source>
        <dbReference type="EMBL" id="CDW88841.1"/>
    </source>
</evidence>
<evidence type="ECO:0000313" key="4">
    <source>
        <dbReference type="Proteomes" id="UP000039865"/>
    </source>
</evidence>
<dbReference type="PANTHER" id="PTHR31398">
    <property type="entry name" value="MEIOTIC NUCLEAR DIVISION PROTEIN 1 HOMOLOG"/>
    <property type="match status" value="1"/>
</dbReference>
<gene>
    <name evidence="3" type="primary">Contig18398.g19540</name>
    <name evidence="3" type="ORF">STYLEM_17966</name>
</gene>
<dbReference type="AlphaFoldDB" id="A0A078B3L3"/>